<feature type="domain" description="FtsK" evidence="13">
    <location>
        <begin position="1107"/>
        <end position="1292"/>
    </location>
</feature>
<dbReference type="Proteomes" id="UP000662857">
    <property type="component" value="Chromosome"/>
</dbReference>
<dbReference type="RefSeq" id="WP_239677490.1">
    <property type="nucleotide sequence ID" value="NZ_CP070499.1"/>
</dbReference>
<keyword evidence="8 12" id="KW-0472">Membrane</keyword>
<dbReference type="InterPro" id="IPR023837">
    <property type="entry name" value="EccCb-like_Actinobacteria"/>
</dbReference>
<dbReference type="Pfam" id="PF01580">
    <property type="entry name" value="FtsK_SpoIIIE"/>
    <property type="match status" value="2"/>
</dbReference>
<dbReference type="InterPro" id="IPR050206">
    <property type="entry name" value="FtsK/SpoIIIE/SftA"/>
</dbReference>
<feature type="domain" description="FtsK" evidence="13">
    <location>
        <begin position="820"/>
        <end position="1012"/>
    </location>
</feature>
<gene>
    <name evidence="14" type="primary">eccCa</name>
    <name evidence="14" type="ORF">JQS43_02805</name>
</gene>
<dbReference type="NCBIfam" id="TIGR03924">
    <property type="entry name" value="T7SS_EccC_a"/>
    <property type="match status" value="1"/>
</dbReference>
<dbReference type="PROSITE" id="PS50901">
    <property type="entry name" value="FTSK"/>
    <property type="match status" value="3"/>
</dbReference>
<keyword evidence="15" id="KW-1185">Reference proteome</keyword>
<feature type="binding site" evidence="9">
    <location>
        <begin position="839"/>
        <end position="846"/>
    </location>
    <ligand>
        <name>ATP</name>
        <dbReference type="ChEBI" id="CHEBI:30616"/>
    </ligand>
</feature>
<dbReference type="NCBIfam" id="TIGR03925">
    <property type="entry name" value="T7SS_EccC_b"/>
    <property type="match status" value="1"/>
</dbReference>
<keyword evidence="10" id="KW-0175">Coiled coil</keyword>
<evidence type="ECO:0000256" key="5">
    <source>
        <dbReference type="ARBA" id="ARBA00022741"/>
    </source>
</evidence>
<evidence type="ECO:0000256" key="12">
    <source>
        <dbReference type="SAM" id="Phobius"/>
    </source>
</evidence>
<keyword evidence="5 9" id="KW-0547">Nucleotide-binding</keyword>
<dbReference type="EMBL" id="CP070499">
    <property type="protein sequence ID" value="QSB15310.1"/>
    <property type="molecule type" value="Genomic_DNA"/>
</dbReference>
<keyword evidence="3 12" id="KW-0812">Transmembrane</keyword>
<proteinExistence type="predicted"/>
<reference evidence="14" key="1">
    <citation type="submission" date="2021-02" db="EMBL/GenBank/DDBJ databases">
        <title>Natrosporangium hydrolyticum gen. nov., sp. nov, a haloalkaliphilic actinobacterium from a soda solonchak soil.</title>
        <authorList>
            <person name="Sorokin D.Y."/>
            <person name="Khijniak T.V."/>
            <person name="Zakharycheva A.P."/>
            <person name="Boueva O.V."/>
            <person name="Ariskina E.V."/>
            <person name="Hahnke R.L."/>
            <person name="Bunk B."/>
            <person name="Sproer C."/>
            <person name="Schumann P."/>
            <person name="Evtushenko L.I."/>
            <person name="Kublanov I.V."/>
        </authorList>
    </citation>
    <scope>NUCLEOTIDE SEQUENCE</scope>
    <source>
        <strain evidence="14">DSM 106523</strain>
    </source>
</reference>
<dbReference type="PANTHER" id="PTHR22683">
    <property type="entry name" value="SPORULATION PROTEIN RELATED"/>
    <property type="match status" value="1"/>
</dbReference>
<sequence>MSTVIASRPVRQPAPELPSGDVVLEPPPENPPPAGKGWARSLIILPMVCMMGAMMLMMFVFRLDRMGPLIYVIGGLMVVGVLGMVAFMVLNQQSQGPSKQEMVQERRRYMRRLSQLRAQVRQTIDRQRKAMFYRHPDPAKLWSTAQSARLWERRPGDWDYTVIRIGVGPQELATPLVPPETKPVDELEPLCAMALRKFVTTYSTVPDLPVAVALRGFARIYVSGDQERKRAFARALVAQLSVFHAPGDVLTAFCVHPGDREAWDWAKWLPHAMHPSKLDGVGQLRLVAHSVTGLEAMLDDVIAKRPRFDPHSAPIEGNAHLFVVIDGGDTDGSEHLLIDGGLEGVTVIDLATTPPRLLDPTKLVLTIGEDATLTSRTIDGSGNVGRADAFPLVGIQGLVRSLAPLRMSALSVSDQPLAVSLELTELLGIGDPYDFDLGQTWAARSQRDRLRVAIGIDGDGRPLELDLKESAQDGMGPHGLLVGATGSGKSELLRTLVLALAVTHSSEILNLVLVDFKGGATFTRLDQLPHTSAVITNLADELHLVDRMLDAIQGELLRRQELLRAAGNYASQRDYERARAAGAPLAPLPALLVIVDEFSELLTARPDFIDMFVQIGRVGRSLGVHLLLASQRLDEGKLRGLESHLSYRIGLRTFSAMESRTVLGVPDAYQLPRSPGNGLLKTEADTLTRFRAAYVSGRQQRGVAGRTTEDGHRVEPIQDYSTRYRVSQVAEAPVARATPGDEPDAETGDSLLDVLVSRLENQGAPAHQVWLPPLTDPPTLDQLLGELIADPQRGLTTADQELHGRMWAVAGVVDKPYDQRRDTCWLDFSAGGGHAIVVGGARSGKSTVLRTLLASLALTHTPREVQFFCLDFGGGGLTAIRDLAHVSGVATRRDRDQVRRSIGEAASLLAEREQRFAARGVDGIATYRRLLRDGQVPEERFGDVFVVIDGWSTLRSEYEDLEPKVIDLVNRGLGYGIHVMVAANRWMDLRLNVRDMFATRLELKLGDAIDSQVGRRQAASVPEQSPGRGLTPDGYHFLSGVSRIDGRASAEDLSAGVSHFVTAVNDAWRHDAAPSVRMLPDLLAYRDLPEPGADDRRVPIGVAERDLQPVYLDFSAEPHALLFADVECGKSSFLRVLASGIMSRYSPNEAQLSVVDFRRSLLGLVPDEYRLDYASSAEQLKKLVRQTMAALQKRLPGEDVTPEQLRHRSWWTGPEVFILIDDYDLVATSPHDNPLVSMLDLVTQGRDIGLHLILVRRSGGAGRAMFDPVISRIRDLASPGILMSGSREEGPLLGNLRAQPMPPGRGWLTSRGGNAELIQLAHLPPVQ</sequence>
<dbReference type="SMART" id="SM00382">
    <property type="entry name" value="AAA"/>
    <property type="match status" value="2"/>
</dbReference>
<keyword evidence="2" id="KW-1003">Cell membrane</keyword>
<dbReference type="GO" id="GO:0005886">
    <property type="term" value="C:plasma membrane"/>
    <property type="evidence" value="ECO:0007669"/>
    <property type="project" value="UniProtKB-SubCell"/>
</dbReference>
<feature type="compositionally biased region" description="Pro residues" evidence="11">
    <location>
        <begin position="25"/>
        <end position="34"/>
    </location>
</feature>
<evidence type="ECO:0000256" key="2">
    <source>
        <dbReference type="ARBA" id="ARBA00022475"/>
    </source>
</evidence>
<feature type="transmembrane region" description="Helical" evidence="12">
    <location>
        <begin position="68"/>
        <end position="90"/>
    </location>
</feature>
<comment type="subcellular location">
    <subcellularLocation>
        <location evidence="1">Cell membrane</location>
        <topology evidence="1">Multi-pass membrane protein</topology>
    </subcellularLocation>
</comment>
<evidence type="ECO:0000256" key="8">
    <source>
        <dbReference type="ARBA" id="ARBA00023136"/>
    </source>
</evidence>
<feature type="binding site" evidence="9">
    <location>
        <begin position="1124"/>
        <end position="1131"/>
    </location>
    <ligand>
        <name>ATP</name>
        <dbReference type="ChEBI" id="CHEBI:30616"/>
    </ligand>
</feature>
<dbReference type="InterPro" id="IPR027417">
    <property type="entry name" value="P-loop_NTPase"/>
</dbReference>
<evidence type="ECO:0000259" key="13">
    <source>
        <dbReference type="PROSITE" id="PS50901"/>
    </source>
</evidence>
<dbReference type="KEGG" id="nhy:JQS43_02805"/>
<evidence type="ECO:0000256" key="9">
    <source>
        <dbReference type="PROSITE-ProRule" id="PRU00289"/>
    </source>
</evidence>
<organism evidence="14 15">
    <name type="scientific">Natronosporangium hydrolyticum</name>
    <dbReference type="NCBI Taxonomy" id="2811111"/>
    <lineage>
        <taxon>Bacteria</taxon>
        <taxon>Bacillati</taxon>
        <taxon>Actinomycetota</taxon>
        <taxon>Actinomycetes</taxon>
        <taxon>Micromonosporales</taxon>
        <taxon>Micromonosporaceae</taxon>
        <taxon>Natronosporangium</taxon>
    </lineage>
</organism>
<evidence type="ECO:0000256" key="6">
    <source>
        <dbReference type="ARBA" id="ARBA00022840"/>
    </source>
</evidence>
<dbReference type="GO" id="GO:0003677">
    <property type="term" value="F:DNA binding"/>
    <property type="evidence" value="ECO:0007669"/>
    <property type="project" value="InterPro"/>
</dbReference>
<evidence type="ECO:0000256" key="10">
    <source>
        <dbReference type="SAM" id="Coils"/>
    </source>
</evidence>
<keyword evidence="7 12" id="KW-1133">Transmembrane helix</keyword>
<feature type="domain" description="FtsK" evidence="13">
    <location>
        <begin position="460"/>
        <end position="660"/>
    </location>
</feature>
<dbReference type="InterPro" id="IPR002543">
    <property type="entry name" value="FtsK_dom"/>
</dbReference>
<feature type="transmembrane region" description="Helical" evidence="12">
    <location>
        <begin position="38"/>
        <end position="61"/>
    </location>
</feature>
<feature type="region of interest" description="Disordered" evidence="11">
    <location>
        <begin position="1"/>
        <end position="35"/>
    </location>
</feature>
<evidence type="ECO:0000256" key="1">
    <source>
        <dbReference type="ARBA" id="ARBA00004651"/>
    </source>
</evidence>
<evidence type="ECO:0000256" key="11">
    <source>
        <dbReference type="SAM" id="MobiDB-lite"/>
    </source>
</evidence>
<evidence type="ECO:0000313" key="15">
    <source>
        <dbReference type="Proteomes" id="UP000662857"/>
    </source>
</evidence>
<feature type="binding site" evidence="9">
    <location>
        <begin position="483"/>
        <end position="490"/>
    </location>
    <ligand>
        <name>ATP</name>
        <dbReference type="ChEBI" id="CHEBI:30616"/>
    </ligand>
</feature>
<feature type="coiled-coil region" evidence="10">
    <location>
        <begin position="99"/>
        <end position="130"/>
    </location>
</feature>
<keyword evidence="4" id="KW-0677">Repeat</keyword>
<evidence type="ECO:0000256" key="4">
    <source>
        <dbReference type="ARBA" id="ARBA00022737"/>
    </source>
</evidence>
<dbReference type="SUPFAM" id="SSF52540">
    <property type="entry name" value="P-loop containing nucleoside triphosphate hydrolases"/>
    <property type="match status" value="3"/>
</dbReference>
<evidence type="ECO:0000256" key="7">
    <source>
        <dbReference type="ARBA" id="ARBA00022989"/>
    </source>
</evidence>
<protein>
    <submittedName>
        <fullName evidence="14">Type VII secretion protein EccCa</fullName>
    </submittedName>
</protein>
<evidence type="ECO:0000313" key="14">
    <source>
        <dbReference type="EMBL" id="QSB15310.1"/>
    </source>
</evidence>
<accession>A0A895YMI4</accession>
<name>A0A895YMI4_9ACTN</name>
<dbReference type="GO" id="GO:0005524">
    <property type="term" value="F:ATP binding"/>
    <property type="evidence" value="ECO:0007669"/>
    <property type="project" value="UniProtKB-UniRule"/>
</dbReference>
<dbReference type="InterPro" id="IPR023836">
    <property type="entry name" value="EccCa-like_Actinobacteria"/>
</dbReference>
<evidence type="ECO:0000256" key="3">
    <source>
        <dbReference type="ARBA" id="ARBA00022692"/>
    </source>
</evidence>
<dbReference type="PANTHER" id="PTHR22683:SF1">
    <property type="entry name" value="TYPE VII SECRETION SYSTEM PROTEIN ESSC"/>
    <property type="match status" value="1"/>
</dbReference>
<dbReference type="InterPro" id="IPR003593">
    <property type="entry name" value="AAA+_ATPase"/>
</dbReference>
<dbReference type="Gene3D" id="3.40.50.300">
    <property type="entry name" value="P-loop containing nucleotide triphosphate hydrolases"/>
    <property type="match status" value="3"/>
</dbReference>
<keyword evidence="6 9" id="KW-0067">ATP-binding</keyword>